<dbReference type="STRING" id="71139.A0A058ZZ83"/>
<dbReference type="Pfam" id="PF13962">
    <property type="entry name" value="PGG"/>
    <property type="match status" value="1"/>
</dbReference>
<gene>
    <name evidence="11" type="ORF">EUGRSUZ_K00982</name>
</gene>
<evidence type="ECO:0000256" key="6">
    <source>
        <dbReference type="ARBA" id="ARBA00023136"/>
    </source>
</evidence>
<feature type="repeat" description="ANK" evidence="7">
    <location>
        <begin position="336"/>
        <end position="356"/>
    </location>
</feature>
<name>A0A058ZZ83_EUCGR</name>
<dbReference type="InterPro" id="IPR002110">
    <property type="entry name" value="Ankyrin_rpt"/>
</dbReference>
<reference evidence="11" key="1">
    <citation type="submission" date="2013-07" db="EMBL/GenBank/DDBJ databases">
        <title>The genome of Eucalyptus grandis.</title>
        <authorList>
            <person name="Schmutz J."/>
            <person name="Hayes R."/>
            <person name="Myburg A."/>
            <person name="Tuskan G."/>
            <person name="Grattapaglia D."/>
            <person name="Rokhsar D.S."/>
        </authorList>
    </citation>
    <scope>NUCLEOTIDE SEQUENCE</scope>
    <source>
        <tissue evidence="11">Leaf extractions</tissue>
    </source>
</reference>
<evidence type="ECO:0000259" key="10">
    <source>
        <dbReference type="Pfam" id="PF13962"/>
    </source>
</evidence>
<evidence type="ECO:0000256" key="2">
    <source>
        <dbReference type="ARBA" id="ARBA00022692"/>
    </source>
</evidence>
<feature type="transmembrane region" description="Helical" evidence="9">
    <location>
        <begin position="519"/>
        <end position="542"/>
    </location>
</feature>
<evidence type="ECO:0000256" key="1">
    <source>
        <dbReference type="ARBA" id="ARBA00004141"/>
    </source>
</evidence>
<dbReference type="InterPro" id="IPR036770">
    <property type="entry name" value="Ankyrin_rpt-contain_sf"/>
</dbReference>
<sequence length="626" mass="69178">MDRDLYEATKEGDANKFVDGLEKVSRSRKLDLQLIFYQVTPFGNSLLHVAASDDDDDASSGNDDVVELILKYFPDMVTNKNSSEDTPLHVAIRDQRFKAAEMLIDPGTVSEIIYWKNKDGKSPLYLAVEGCKWQRHEGVHWEIFQLLLNAYAGDEAYEVKIQGMSPVSAGLMSPVSDRFLPPAVAKLQIQGMPPRILAELQKVDKDLVEAIIDRLPKLLHVRDEKWGTPLHAAASVGNRDVVNLLLDKCPDLALQTDKGGSYPIHILCQAFEGRNPSVITDLIKGTWSKLADIKNKEGQNIVHVAAKAGKDLAVSWICAWCDGDIAWKLVNSKDDNGNTPLHLASKHVHCEVMRILTNDESVDLRLRNNDGLTALDVFMESRSMSTRSSALLGRAILIVAGVPRSEGRDDLSPREQGSGVSKSSPTEWIKDQVNTLLLVATLVASVTFTAGLTLPGGYNASDDPHPGMATMLHHGMFQVFVIANTVAMYSSVLAVVVLLWGFDRDYDIAKLAHHSAGPLLLMALTGMSVAFFVAITVAVSKLSWLGSLVWYIGIPYLVMVMVVLAALIFPSSKTIMRIVIFYYKAVSVYKICSNYVDKIKAPPTPRRIAERERFLQGFKSCFSREH</sequence>
<protein>
    <recommendedName>
        <fullName evidence="10">PGG domain-containing protein</fullName>
    </recommendedName>
</protein>
<keyword evidence="6 9" id="KW-0472">Membrane</keyword>
<dbReference type="PANTHER" id="PTHR24186:SF46">
    <property type="entry name" value="PROTEIN ACCELERATED CELL DEATH 6-LIKE"/>
    <property type="match status" value="1"/>
</dbReference>
<dbReference type="PROSITE" id="PS50297">
    <property type="entry name" value="ANK_REP_REGION"/>
    <property type="match status" value="2"/>
</dbReference>
<evidence type="ECO:0000256" key="8">
    <source>
        <dbReference type="SAM" id="MobiDB-lite"/>
    </source>
</evidence>
<keyword evidence="3" id="KW-0677">Repeat</keyword>
<dbReference type="Pfam" id="PF13857">
    <property type="entry name" value="Ank_5"/>
    <property type="match status" value="1"/>
</dbReference>
<keyword evidence="4 9" id="KW-1133">Transmembrane helix</keyword>
<dbReference type="SMART" id="SM00248">
    <property type="entry name" value="ANK"/>
    <property type="match status" value="5"/>
</dbReference>
<evidence type="ECO:0000313" key="11">
    <source>
        <dbReference type="EMBL" id="KCW47177.1"/>
    </source>
</evidence>
<dbReference type="Pfam" id="PF12796">
    <property type="entry name" value="Ank_2"/>
    <property type="match status" value="1"/>
</dbReference>
<feature type="region of interest" description="Disordered" evidence="8">
    <location>
        <begin position="405"/>
        <end position="425"/>
    </location>
</feature>
<accession>A0A058ZZ83</accession>
<feature type="transmembrane region" description="Helical" evidence="9">
    <location>
        <begin position="436"/>
        <end position="456"/>
    </location>
</feature>
<evidence type="ECO:0000256" key="3">
    <source>
        <dbReference type="ARBA" id="ARBA00022737"/>
    </source>
</evidence>
<proteinExistence type="predicted"/>
<feature type="transmembrane region" description="Helical" evidence="9">
    <location>
        <begin position="548"/>
        <end position="569"/>
    </location>
</feature>
<dbReference type="InParanoid" id="A0A058ZZ83"/>
<evidence type="ECO:0000256" key="4">
    <source>
        <dbReference type="ARBA" id="ARBA00022989"/>
    </source>
</evidence>
<feature type="domain" description="PGG" evidence="10">
    <location>
        <begin position="427"/>
        <end position="537"/>
    </location>
</feature>
<dbReference type="EMBL" id="KK198763">
    <property type="protein sequence ID" value="KCW47177.1"/>
    <property type="molecule type" value="Genomic_DNA"/>
</dbReference>
<comment type="subcellular location">
    <subcellularLocation>
        <location evidence="1">Membrane</location>
        <topology evidence="1">Multi-pass membrane protein</topology>
    </subcellularLocation>
</comment>
<dbReference type="Gene3D" id="1.25.40.20">
    <property type="entry name" value="Ankyrin repeat-containing domain"/>
    <property type="match status" value="2"/>
</dbReference>
<evidence type="ECO:0000256" key="9">
    <source>
        <dbReference type="SAM" id="Phobius"/>
    </source>
</evidence>
<dbReference type="AlphaFoldDB" id="A0A058ZZ83"/>
<dbReference type="Pfam" id="PF00023">
    <property type="entry name" value="Ank"/>
    <property type="match status" value="1"/>
</dbReference>
<keyword evidence="5 7" id="KW-0040">ANK repeat</keyword>
<dbReference type="InterPro" id="IPR026961">
    <property type="entry name" value="PGG_dom"/>
</dbReference>
<dbReference type="GO" id="GO:0016020">
    <property type="term" value="C:membrane"/>
    <property type="evidence" value="ECO:0000318"/>
    <property type="project" value="GO_Central"/>
</dbReference>
<dbReference type="Gramene" id="KCW47177">
    <property type="protein sequence ID" value="KCW47177"/>
    <property type="gene ID" value="EUGRSUZ_K00982"/>
</dbReference>
<dbReference type="PANTHER" id="PTHR24186">
    <property type="entry name" value="PROTEIN PHOSPHATASE 1 REGULATORY SUBUNIT"/>
    <property type="match status" value="1"/>
</dbReference>
<evidence type="ECO:0000256" key="7">
    <source>
        <dbReference type="PROSITE-ProRule" id="PRU00023"/>
    </source>
</evidence>
<dbReference type="SUPFAM" id="SSF48403">
    <property type="entry name" value="Ankyrin repeat"/>
    <property type="match status" value="1"/>
</dbReference>
<dbReference type="PROSITE" id="PS50088">
    <property type="entry name" value="ANK_REPEAT"/>
    <property type="match status" value="2"/>
</dbReference>
<organism evidence="11">
    <name type="scientific">Eucalyptus grandis</name>
    <name type="common">Flooded gum</name>
    <dbReference type="NCBI Taxonomy" id="71139"/>
    <lineage>
        <taxon>Eukaryota</taxon>
        <taxon>Viridiplantae</taxon>
        <taxon>Streptophyta</taxon>
        <taxon>Embryophyta</taxon>
        <taxon>Tracheophyta</taxon>
        <taxon>Spermatophyta</taxon>
        <taxon>Magnoliopsida</taxon>
        <taxon>eudicotyledons</taxon>
        <taxon>Gunneridae</taxon>
        <taxon>Pentapetalae</taxon>
        <taxon>rosids</taxon>
        <taxon>malvids</taxon>
        <taxon>Myrtales</taxon>
        <taxon>Myrtaceae</taxon>
        <taxon>Myrtoideae</taxon>
        <taxon>Eucalypteae</taxon>
        <taxon>Eucalyptus</taxon>
    </lineage>
</organism>
<evidence type="ECO:0000256" key="5">
    <source>
        <dbReference type="ARBA" id="ARBA00023043"/>
    </source>
</evidence>
<feature type="repeat" description="ANK" evidence="7">
    <location>
        <begin position="225"/>
        <end position="257"/>
    </location>
</feature>
<feature type="transmembrane region" description="Helical" evidence="9">
    <location>
        <begin position="476"/>
        <end position="499"/>
    </location>
</feature>
<keyword evidence="2 9" id="KW-0812">Transmembrane</keyword>